<dbReference type="AlphaFoldDB" id="A0A8S0Q541"/>
<comment type="caution">
    <text evidence="2">The sequence shown here is derived from an EMBL/GenBank/DDBJ whole genome shotgun (WGS) entry which is preliminary data.</text>
</comment>
<feature type="region of interest" description="Disordered" evidence="1">
    <location>
        <begin position="62"/>
        <end position="147"/>
    </location>
</feature>
<accession>A0A8S0Q541</accession>
<evidence type="ECO:0000313" key="2">
    <source>
        <dbReference type="EMBL" id="CAA2962087.1"/>
    </source>
</evidence>
<sequence length="147" mass="16348">MAFKPCIYALNVEAVIAIRHFPAHLADVNVIKAYRTFTTKTTTLYHTTETVVYRHDHYTAPHNTTKTITATAPQPPINQPAPQPSTTSHRIANDNNQSATLVPKHKSNHTQPPTPTTTDPKHESRTKNPTPPRRYANTASQPSMAPH</sequence>
<feature type="compositionally biased region" description="Polar residues" evidence="1">
    <location>
        <begin position="137"/>
        <end position="147"/>
    </location>
</feature>
<feature type="compositionally biased region" description="Pro residues" evidence="1">
    <location>
        <begin position="73"/>
        <end position="83"/>
    </location>
</feature>
<evidence type="ECO:0000256" key="1">
    <source>
        <dbReference type="SAM" id="MobiDB-lite"/>
    </source>
</evidence>
<reference evidence="2 3" key="1">
    <citation type="submission" date="2019-12" db="EMBL/GenBank/DDBJ databases">
        <authorList>
            <person name="Alioto T."/>
            <person name="Alioto T."/>
            <person name="Gomez Garrido J."/>
        </authorList>
    </citation>
    <scope>NUCLEOTIDE SEQUENCE [LARGE SCALE GENOMIC DNA]</scope>
</reference>
<protein>
    <submittedName>
        <fullName evidence="2">Uncharacterized protein</fullName>
    </submittedName>
</protein>
<dbReference type="Proteomes" id="UP000594638">
    <property type="component" value="Unassembled WGS sequence"/>
</dbReference>
<dbReference type="Gramene" id="OE9A078400T1">
    <property type="protein sequence ID" value="OE9A078400C1"/>
    <property type="gene ID" value="OE9A078400"/>
</dbReference>
<feature type="compositionally biased region" description="Polar residues" evidence="1">
    <location>
        <begin position="87"/>
        <end position="100"/>
    </location>
</feature>
<keyword evidence="3" id="KW-1185">Reference proteome</keyword>
<organism evidence="2 3">
    <name type="scientific">Olea europaea subsp. europaea</name>
    <dbReference type="NCBI Taxonomy" id="158383"/>
    <lineage>
        <taxon>Eukaryota</taxon>
        <taxon>Viridiplantae</taxon>
        <taxon>Streptophyta</taxon>
        <taxon>Embryophyta</taxon>
        <taxon>Tracheophyta</taxon>
        <taxon>Spermatophyta</taxon>
        <taxon>Magnoliopsida</taxon>
        <taxon>eudicotyledons</taxon>
        <taxon>Gunneridae</taxon>
        <taxon>Pentapetalae</taxon>
        <taxon>asterids</taxon>
        <taxon>lamiids</taxon>
        <taxon>Lamiales</taxon>
        <taxon>Oleaceae</taxon>
        <taxon>Oleeae</taxon>
        <taxon>Olea</taxon>
    </lineage>
</organism>
<proteinExistence type="predicted"/>
<gene>
    <name evidence="2" type="ORF">OLEA9_A078400</name>
</gene>
<dbReference type="EMBL" id="CACTIH010000731">
    <property type="protein sequence ID" value="CAA2962087.1"/>
    <property type="molecule type" value="Genomic_DNA"/>
</dbReference>
<name>A0A8S0Q541_OLEEU</name>
<evidence type="ECO:0000313" key="3">
    <source>
        <dbReference type="Proteomes" id="UP000594638"/>
    </source>
</evidence>